<proteinExistence type="predicted"/>
<dbReference type="AlphaFoldDB" id="A0AAN8B580"/>
<organism evidence="1 2">
    <name type="scientific">Champsocephalus esox</name>
    <name type="common">pike icefish</name>
    <dbReference type="NCBI Taxonomy" id="159716"/>
    <lineage>
        <taxon>Eukaryota</taxon>
        <taxon>Metazoa</taxon>
        <taxon>Chordata</taxon>
        <taxon>Craniata</taxon>
        <taxon>Vertebrata</taxon>
        <taxon>Euteleostomi</taxon>
        <taxon>Actinopterygii</taxon>
        <taxon>Neopterygii</taxon>
        <taxon>Teleostei</taxon>
        <taxon>Neoteleostei</taxon>
        <taxon>Acanthomorphata</taxon>
        <taxon>Eupercaria</taxon>
        <taxon>Perciformes</taxon>
        <taxon>Notothenioidei</taxon>
        <taxon>Channichthyidae</taxon>
        <taxon>Champsocephalus</taxon>
    </lineage>
</organism>
<evidence type="ECO:0000313" key="1">
    <source>
        <dbReference type="EMBL" id="KAK5878788.1"/>
    </source>
</evidence>
<keyword evidence="2" id="KW-1185">Reference proteome</keyword>
<reference evidence="1 2" key="1">
    <citation type="journal article" date="2023" name="Mol. Biol. Evol.">
        <title>Genomics of Secondarily Temperate Adaptation in the Only Non-Antarctic Icefish.</title>
        <authorList>
            <person name="Rivera-Colon A.G."/>
            <person name="Rayamajhi N."/>
            <person name="Minhas B.F."/>
            <person name="Madrigal G."/>
            <person name="Bilyk K.T."/>
            <person name="Yoon V."/>
            <person name="Hune M."/>
            <person name="Gregory S."/>
            <person name="Cheng C.H.C."/>
            <person name="Catchen J.M."/>
        </authorList>
    </citation>
    <scope>NUCLEOTIDE SEQUENCE [LARGE SCALE GENOMIC DNA]</scope>
    <source>
        <strain evidence="1">JC2023a</strain>
    </source>
</reference>
<comment type="caution">
    <text evidence="1">The sequence shown here is derived from an EMBL/GenBank/DDBJ whole genome shotgun (WGS) entry which is preliminary data.</text>
</comment>
<dbReference type="Proteomes" id="UP001335648">
    <property type="component" value="Unassembled WGS sequence"/>
</dbReference>
<name>A0AAN8B580_9TELE</name>
<sequence>MPPCEHRRMGGLRSRRAAGFVRSFPDRRCCLPPILPVRVSRTDWVDVSLPSWLSLNAAPTITLRPRRKAERGVEKVLAWY</sequence>
<gene>
    <name evidence="1" type="ORF">CesoFtcFv8_024165</name>
</gene>
<evidence type="ECO:0000313" key="2">
    <source>
        <dbReference type="Proteomes" id="UP001335648"/>
    </source>
</evidence>
<protein>
    <submittedName>
        <fullName evidence="1">Uncharacterized protein</fullName>
    </submittedName>
</protein>
<accession>A0AAN8B580</accession>
<dbReference type="EMBL" id="JAULUE010002065">
    <property type="protein sequence ID" value="KAK5878788.1"/>
    <property type="molecule type" value="Genomic_DNA"/>
</dbReference>